<protein>
    <submittedName>
        <fullName evidence="1">Uncharacterized protein</fullName>
    </submittedName>
</protein>
<organism evidence="1 2">
    <name type="scientific">Tetrahymena thermophila (strain SB210)</name>
    <dbReference type="NCBI Taxonomy" id="312017"/>
    <lineage>
        <taxon>Eukaryota</taxon>
        <taxon>Sar</taxon>
        <taxon>Alveolata</taxon>
        <taxon>Ciliophora</taxon>
        <taxon>Intramacronucleata</taxon>
        <taxon>Oligohymenophorea</taxon>
        <taxon>Hymenostomatida</taxon>
        <taxon>Tetrahymenina</taxon>
        <taxon>Tetrahymenidae</taxon>
        <taxon>Tetrahymena</taxon>
    </lineage>
</organism>
<evidence type="ECO:0000313" key="2">
    <source>
        <dbReference type="Proteomes" id="UP000009168"/>
    </source>
</evidence>
<reference evidence="2" key="1">
    <citation type="journal article" date="2006" name="PLoS Biol.">
        <title>Macronuclear genome sequence of the ciliate Tetrahymena thermophila, a model eukaryote.</title>
        <authorList>
            <person name="Eisen J.A."/>
            <person name="Coyne R.S."/>
            <person name="Wu M."/>
            <person name="Wu D."/>
            <person name="Thiagarajan M."/>
            <person name="Wortman J.R."/>
            <person name="Badger J.H."/>
            <person name="Ren Q."/>
            <person name="Amedeo P."/>
            <person name="Jones K.M."/>
            <person name="Tallon L.J."/>
            <person name="Delcher A.L."/>
            <person name="Salzberg S.L."/>
            <person name="Silva J.C."/>
            <person name="Haas B.J."/>
            <person name="Majoros W.H."/>
            <person name="Farzad M."/>
            <person name="Carlton J.M."/>
            <person name="Smith R.K. Jr."/>
            <person name="Garg J."/>
            <person name="Pearlman R.E."/>
            <person name="Karrer K.M."/>
            <person name="Sun L."/>
            <person name="Manning G."/>
            <person name="Elde N.C."/>
            <person name="Turkewitz A.P."/>
            <person name="Asai D.J."/>
            <person name="Wilkes D.E."/>
            <person name="Wang Y."/>
            <person name="Cai H."/>
            <person name="Collins K."/>
            <person name="Stewart B.A."/>
            <person name="Lee S.R."/>
            <person name="Wilamowska K."/>
            <person name="Weinberg Z."/>
            <person name="Ruzzo W.L."/>
            <person name="Wloga D."/>
            <person name="Gaertig J."/>
            <person name="Frankel J."/>
            <person name="Tsao C.-C."/>
            <person name="Gorovsky M.A."/>
            <person name="Keeling P.J."/>
            <person name="Waller R.F."/>
            <person name="Patron N.J."/>
            <person name="Cherry J.M."/>
            <person name="Stover N.A."/>
            <person name="Krieger C.J."/>
            <person name="del Toro C."/>
            <person name="Ryder H.F."/>
            <person name="Williamson S.C."/>
            <person name="Barbeau R.A."/>
            <person name="Hamilton E.P."/>
            <person name="Orias E."/>
        </authorList>
    </citation>
    <scope>NUCLEOTIDE SEQUENCE [LARGE SCALE GENOMIC DNA]</scope>
    <source>
        <strain evidence="2">SB210</strain>
    </source>
</reference>
<keyword evidence="2" id="KW-1185">Reference proteome</keyword>
<dbReference type="RefSeq" id="XP_012656340.1">
    <property type="nucleotide sequence ID" value="XM_012800886.1"/>
</dbReference>
<dbReference type="InParanoid" id="W7WZV2"/>
<proteinExistence type="predicted"/>
<dbReference type="Proteomes" id="UP000009168">
    <property type="component" value="Unassembled WGS sequence"/>
</dbReference>
<dbReference type="KEGG" id="tet:TTHERM_000842687"/>
<gene>
    <name evidence="1" type="ORF">TTHERM_000842687</name>
</gene>
<dbReference type="GeneID" id="24440892"/>
<evidence type="ECO:0000313" key="1">
    <source>
        <dbReference type="EMBL" id="EWS71132.1"/>
    </source>
</evidence>
<accession>W7WZV2</accession>
<name>W7WZV2_TETTS</name>
<dbReference type="EMBL" id="GG662249">
    <property type="protein sequence ID" value="EWS71132.1"/>
    <property type="molecule type" value="Genomic_DNA"/>
</dbReference>
<dbReference type="AlphaFoldDB" id="W7WZV2"/>
<sequence>MGCIQSENILQTDINSHKCCKSEIAQLINEQYDLILADLQNCRKEIQQKTGIEMNDHILGYYQHDLKALSSYITKKQPIQNISNEIIKKQFDYYFDSNEQHYHYYLSLQWKDQVLSKYFQYNTLTQPESSLTETSFSLFSTSNSIERASLTNM</sequence>